<name>A0ABM8SZX7_9BURK</name>
<evidence type="ECO:0000313" key="2">
    <source>
        <dbReference type="EMBL" id="CAE6845895.1"/>
    </source>
</evidence>
<keyword evidence="3" id="KW-1185">Reference proteome</keyword>
<dbReference type="EMBL" id="CAJNAU010000109">
    <property type="protein sequence ID" value="CAE6845895.1"/>
    <property type="molecule type" value="Genomic_DNA"/>
</dbReference>
<protein>
    <submittedName>
        <fullName evidence="2">Uncharacterized protein</fullName>
    </submittedName>
</protein>
<sequence length="32" mass="3424">MPVIVNEANVSKAESRDLTDDSLSVQRAPPAL</sequence>
<evidence type="ECO:0000313" key="3">
    <source>
        <dbReference type="Proteomes" id="UP000674425"/>
    </source>
</evidence>
<gene>
    <name evidence="2" type="ORF">R69658_06932</name>
</gene>
<comment type="caution">
    <text evidence="2">The sequence shown here is derived from an EMBL/GenBank/DDBJ whole genome shotgun (WGS) entry which is preliminary data.</text>
</comment>
<accession>A0ABM8SZX7</accession>
<reference evidence="2 3" key="1">
    <citation type="submission" date="2021-02" db="EMBL/GenBank/DDBJ databases">
        <authorList>
            <person name="Vanwijnsberghe S."/>
        </authorList>
    </citation>
    <scope>NUCLEOTIDE SEQUENCE [LARGE SCALE GENOMIC DNA]</scope>
    <source>
        <strain evidence="2 3">R-69658</strain>
    </source>
</reference>
<evidence type="ECO:0000256" key="1">
    <source>
        <dbReference type="SAM" id="MobiDB-lite"/>
    </source>
</evidence>
<proteinExistence type="predicted"/>
<feature type="region of interest" description="Disordered" evidence="1">
    <location>
        <begin position="1"/>
        <end position="32"/>
    </location>
</feature>
<organism evidence="2 3">
    <name type="scientific">Paraburkholderia aspalathi</name>
    <dbReference type="NCBI Taxonomy" id="1324617"/>
    <lineage>
        <taxon>Bacteria</taxon>
        <taxon>Pseudomonadati</taxon>
        <taxon>Pseudomonadota</taxon>
        <taxon>Betaproteobacteria</taxon>
        <taxon>Burkholderiales</taxon>
        <taxon>Burkholderiaceae</taxon>
        <taxon>Paraburkholderia</taxon>
    </lineage>
</organism>
<dbReference type="Proteomes" id="UP000674425">
    <property type="component" value="Unassembled WGS sequence"/>
</dbReference>